<proteinExistence type="predicted"/>
<dbReference type="EMBL" id="AVCK01000036">
    <property type="protein sequence ID" value="KFN44256.1"/>
    <property type="molecule type" value="Genomic_DNA"/>
</dbReference>
<protein>
    <submittedName>
        <fullName evidence="2">Uncharacterized protein</fullName>
    </submittedName>
</protein>
<dbReference type="AlphaFoldDB" id="A0A091AXS3"/>
<organism evidence="2 3">
    <name type="scientific">Arenimonas metalli CF5-1</name>
    <dbReference type="NCBI Taxonomy" id="1384056"/>
    <lineage>
        <taxon>Bacteria</taxon>
        <taxon>Pseudomonadati</taxon>
        <taxon>Pseudomonadota</taxon>
        <taxon>Gammaproteobacteria</taxon>
        <taxon>Lysobacterales</taxon>
        <taxon>Lysobacteraceae</taxon>
        <taxon>Arenimonas</taxon>
    </lineage>
</organism>
<feature type="signal peptide" evidence="1">
    <location>
        <begin position="1"/>
        <end position="29"/>
    </location>
</feature>
<evidence type="ECO:0000313" key="2">
    <source>
        <dbReference type="EMBL" id="KFN44256.1"/>
    </source>
</evidence>
<dbReference type="Proteomes" id="UP000029393">
    <property type="component" value="Unassembled WGS sequence"/>
</dbReference>
<dbReference type="PATRIC" id="fig|1384056.3.peg.2092"/>
<keyword evidence="3" id="KW-1185">Reference proteome</keyword>
<keyword evidence="1" id="KW-0732">Signal</keyword>
<sequence length="356" mass="39029">MLVAAHLREAVVMKRGFALFMLVSGAASADTYDVPPRLTNGEQFNEAGAAFGFCLAQQRSFELARQHHPDLARTASLVEQQFNSRTGDACGSLERQMQRSVEAIEFGKWPSFRTSLVERLALVIVPQLEVLGDRSIAAQFVEDVRSRSEGEIDVAIASQLIRASEKFRKSPESQWPRWTRTWETAASPEAKGLTVRVRVPLSFVEADPNATHMLRKWTLPLANDGTYVMLNVSHFPFLAGESLPQAMAEFESTSPEQMGAYSVEGLTNARLLKSRAVTALRRPAFVLESEAEGSAVGYEGRMRMHMLMALVPTGSVSIGCIVGVPKTNSAHLAALADRYAPLCLLFLSSLTDASKP</sequence>
<feature type="chain" id="PRO_5001869100" evidence="1">
    <location>
        <begin position="30"/>
        <end position="356"/>
    </location>
</feature>
<name>A0A091AXS3_9GAMM</name>
<accession>A0A091AXS3</accession>
<gene>
    <name evidence="2" type="ORF">N787_13745</name>
</gene>
<evidence type="ECO:0000256" key="1">
    <source>
        <dbReference type="SAM" id="SignalP"/>
    </source>
</evidence>
<comment type="caution">
    <text evidence="2">The sequence shown here is derived from an EMBL/GenBank/DDBJ whole genome shotgun (WGS) entry which is preliminary data.</text>
</comment>
<reference evidence="2 3" key="1">
    <citation type="submission" date="2013-09" db="EMBL/GenBank/DDBJ databases">
        <title>Genome sequencing of Arenimonas metalli.</title>
        <authorList>
            <person name="Chen F."/>
            <person name="Wang G."/>
        </authorList>
    </citation>
    <scope>NUCLEOTIDE SEQUENCE [LARGE SCALE GENOMIC DNA]</scope>
    <source>
        <strain evidence="2 3">CF5-1</strain>
    </source>
</reference>
<evidence type="ECO:0000313" key="3">
    <source>
        <dbReference type="Proteomes" id="UP000029393"/>
    </source>
</evidence>